<dbReference type="PANTHER" id="PTHR15032:SF4">
    <property type="entry name" value="N-ACYL-PHOSPHATIDYLETHANOLAMINE-HYDROLYZING PHOSPHOLIPASE D"/>
    <property type="match status" value="1"/>
</dbReference>
<dbReference type="PANTHER" id="PTHR15032">
    <property type="entry name" value="N-ACYL-PHOSPHATIDYLETHANOLAMINE-HYDROLYZING PHOSPHOLIPASE D"/>
    <property type="match status" value="1"/>
</dbReference>
<gene>
    <name evidence="3" type="ORF">LZC95_34910</name>
</gene>
<dbReference type="Proteomes" id="UP001379533">
    <property type="component" value="Chromosome"/>
</dbReference>
<reference evidence="3 4" key="1">
    <citation type="submission" date="2021-12" db="EMBL/GenBank/DDBJ databases">
        <title>Discovery of the Pendulisporaceae a myxobacterial family with distinct sporulation behavior and unique specialized metabolism.</title>
        <authorList>
            <person name="Garcia R."/>
            <person name="Popoff A."/>
            <person name="Bader C.D."/>
            <person name="Loehr J."/>
            <person name="Walesch S."/>
            <person name="Walt C."/>
            <person name="Boldt J."/>
            <person name="Bunk B."/>
            <person name="Haeckl F.J.F.P.J."/>
            <person name="Gunesch A.P."/>
            <person name="Birkelbach J."/>
            <person name="Nuebel U."/>
            <person name="Pietschmann T."/>
            <person name="Bach T."/>
            <person name="Mueller R."/>
        </authorList>
    </citation>
    <scope>NUCLEOTIDE SEQUENCE [LARGE SCALE GENOMIC DNA]</scope>
    <source>
        <strain evidence="3 4">MSr12523</strain>
    </source>
</reference>
<keyword evidence="4" id="KW-1185">Reference proteome</keyword>
<dbReference type="InterPro" id="IPR036866">
    <property type="entry name" value="RibonucZ/Hydroxyglut_hydro"/>
</dbReference>
<dbReference type="Pfam" id="PF12706">
    <property type="entry name" value="Lactamase_B_2"/>
    <property type="match status" value="1"/>
</dbReference>
<organism evidence="3 4">
    <name type="scientific">Pendulispora brunnea</name>
    <dbReference type="NCBI Taxonomy" id="2905690"/>
    <lineage>
        <taxon>Bacteria</taxon>
        <taxon>Pseudomonadati</taxon>
        <taxon>Myxococcota</taxon>
        <taxon>Myxococcia</taxon>
        <taxon>Myxococcales</taxon>
        <taxon>Sorangiineae</taxon>
        <taxon>Pendulisporaceae</taxon>
        <taxon>Pendulispora</taxon>
    </lineage>
</organism>
<dbReference type="SUPFAM" id="SSF56281">
    <property type="entry name" value="Metallo-hydrolase/oxidoreductase"/>
    <property type="match status" value="1"/>
</dbReference>
<evidence type="ECO:0000259" key="1">
    <source>
        <dbReference type="Pfam" id="PF12706"/>
    </source>
</evidence>
<proteinExistence type="predicted"/>
<evidence type="ECO:0000313" key="4">
    <source>
        <dbReference type="Proteomes" id="UP001379533"/>
    </source>
</evidence>
<evidence type="ECO:0000259" key="2">
    <source>
        <dbReference type="Pfam" id="PF18456"/>
    </source>
</evidence>
<accession>A0ABZ2JYR1</accession>
<dbReference type="EMBL" id="CP089982">
    <property type="protein sequence ID" value="WXA91638.1"/>
    <property type="molecule type" value="Genomic_DNA"/>
</dbReference>
<name>A0ABZ2JYR1_9BACT</name>
<dbReference type="RefSeq" id="WP_394842257.1">
    <property type="nucleotide sequence ID" value="NZ_CP089982.1"/>
</dbReference>
<dbReference type="InterPro" id="IPR041141">
    <property type="entry name" value="CmlA_N"/>
</dbReference>
<dbReference type="Gene3D" id="3.60.15.10">
    <property type="entry name" value="Ribonuclease Z/Hydroxyacylglutathione hydrolase-like"/>
    <property type="match status" value="1"/>
</dbReference>
<dbReference type="InterPro" id="IPR001279">
    <property type="entry name" value="Metallo-B-lactamas"/>
</dbReference>
<sequence length="532" mass="59715">MPNELFYLRPNVVIEPLFARWYAWLQLISPMTAPLFLVHQHLKIMRSFVAQPELHVAAMQDPQLIGGPYINYGSGQVGAVQAQIDETTRSCATMIEFAAALKSLDRMLADHALGMSLEAIYPRVPDILRGFVELGYDLENHLSVRLLEGLLYRSSHYHEAAQSLLLWRIDRDERPFIFSTPRLGGPGELPLERPFRDTALDEICDLRRRPAPIGRILELLDVAGAPEREELVRSFLTREPPVPAPRFEGDGLRVRYFGHACVLLESKGVSVLTDPALSYRYPTELPRFTFDDLPERIDYVLITHGHADHLMLETLLPLRSRIGTIVVPKSNGERQDPSLRLALRHLGFRNVVELDELEDIPFEGGSILGLPFLGEHGDLHIRSKLAYGVRLGGRCAVIAADSNVLEPELYRHVKEVLGPVDILFIGMESEGAPLSWIYGPLLFTPLARKMDQSRRLSGSNAKRAAALVDLLQPRHVRVYAMGQEPWLGHVMGLKYTDTSPQIVQSNELLAHCRASGIAAARPYCIEEMHLAP</sequence>
<evidence type="ECO:0000313" key="3">
    <source>
        <dbReference type="EMBL" id="WXA91638.1"/>
    </source>
</evidence>
<dbReference type="Pfam" id="PF18456">
    <property type="entry name" value="CmlA_N"/>
    <property type="match status" value="1"/>
</dbReference>
<feature type="domain" description="Diiron non-heme beta-hydroxylase N-terminal" evidence="2">
    <location>
        <begin position="7"/>
        <end position="240"/>
    </location>
</feature>
<protein>
    <submittedName>
        <fullName evidence="3">MBL fold metallo-hydrolase</fullName>
    </submittedName>
</protein>
<feature type="domain" description="Metallo-beta-lactamase" evidence="1">
    <location>
        <begin position="271"/>
        <end position="425"/>
    </location>
</feature>